<sequence>MSLAPASWPPPLLNAVRASNRHLLNPVMLRLAGHRHWYAAAIRHTGRRSGTQYSTPVVAERVPDGFVIPLAYGTRVDWLKNVLAAGRATIAVDGESYDVAQPEIVDAPAALPLLSDRRRRTFQRVGVRQFLKVTDRHAG</sequence>
<name>A0A0U0W9M7_MYCBE</name>
<evidence type="ECO:0000313" key="1">
    <source>
        <dbReference type="EMBL" id="CPR11181.1"/>
    </source>
</evidence>
<accession>A0A0U0W9M7</accession>
<reference evidence="1 2" key="1">
    <citation type="submission" date="2015-03" db="EMBL/GenBank/DDBJ databases">
        <authorList>
            <person name="Murphy D."/>
        </authorList>
    </citation>
    <scope>NUCLEOTIDE SEQUENCE [LARGE SCALE GENOMIC DNA]</scope>
    <source>
        <strain evidence="1 2">DSM 44277</strain>
    </source>
</reference>
<organism evidence="1 2">
    <name type="scientific">Mycobacterium bohemicum DSM 44277</name>
    <dbReference type="NCBI Taxonomy" id="1236609"/>
    <lineage>
        <taxon>Bacteria</taxon>
        <taxon>Bacillati</taxon>
        <taxon>Actinomycetota</taxon>
        <taxon>Actinomycetes</taxon>
        <taxon>Mycobacteriales</taxon>
        <taxon>Mycobacteriaceae</taxon>
        <taxon>Mycobacterium</taxon>
    </lineage>
</organism>
<dbReference type="AlphaFoldDB" id="A0A0U0W9M7"/>
<dbReference type="InterPro" id="IPR012349">
    <property type="entry name" value="Split_barrel_FMN-bd"/>
</dbReference>
<evidence type="ECO:0000313" key="2">
    <source>
        <dbReference type="Proteomes" id="UP000198875"/>
    </source>
</evidence>
<gene>
    <name evidence="1" type="ORF">BN971_02461</name>
</gene>
<protein>
    <submittedName>
        <fullName evidence="1">Deazaflavin-dependent nitroreductase family protein</fullName>
    </submittedName>
</protein>
<dbReference type="EMBL" id="CSTD01000002">
    <property type="protein sequence ID" value="CPR11181.1"/>
    <property type="molecule type" value="Genomic_DNA"/>
</dbReference>
<dbReference type="Gene3D" id="2.30.110.10">
    <property type="entry name" value="Electron Transport, Fmn-binding Protein, Chain A"/>
    <property type="match status" value="1"/>
</dbReference>
<dbReference type="Proteomes" id="UP000198875">
    <property type="component" value="Unassembled WGS sequence"/>
</dbReference>
<proteinExistence type="predicted"/>